<evidence type="ECO:0000313" key="3">
    <source>
        <dbReference type="Proteomes" id="UP001189429"/>
    </source>
</evidence>
<feature type="region of interest" description="Disordered" evidence="1">
    <location>
        <begin position="144"/>
        <end position="221"/>
    </location>
</feature>
<proteinExistence type="predicted"/>
<accession>A0ABN9WFE8</accession>
<name>A0ABN9WFE8_9DINO</name>
<sequence>MGADADLPRVSTAPPGAARRALSARGGRARQPQEPHGGPRGPAAAGSRCHGAEDLSASPASARLPCATAAGGCRPHSQPCRAEQPAGAPRRAASARRRAAPGERGGSLIPRSMGADLDQILQGLEQLDSEVAAIKARHRTFLEDREPHPKGAHPGPQGQAAGQAAQPQSEGRRPSVGGERKGKPGSPRAATQDADASRELEPHPPSARRRQQKRRALTPAQMRAMSSFAQIDTGKVPREHVFHSVPGAERRVETRLEYFRHREDQVTKRVGVRWRIYTSQLETGELVIDVFKLLRAPRLGLGGKGVRASSSASQACREAPGALDEHPGRVTPPQGCRAEAAERPATARTTAGRAAGTDAAGRRRDARADSVREHGRRLQLERRLQQLDDQQHKASRRATADRDRVLLGWVAAAIAAETMQRLRRAYAQIAAASGGGGEAVEVRACPGSPTQSHWRRVVSRSPGGAALAPPLQAALAGVLRRRRELERRARLRGSAQRAWRRAAAAARFLVAMQRRARCDRAVETIKDFLEAAWGENRTMHAMKTYLRRIRMMQRCFRAALKFRQHVCKYIYLPAVWEMETRILGKALGVNHRALDDEIDGHRRALDRELREREAQALSDARFPKSHRPKRSSECGSVAGSVGGRRVRNQAILSAHGRALGHNKRHGLGDDVEQHRLSVAERTIIVKGLLRQGTARYWLAHDDYVLEMREFNIEWKQWRLEAQSLGQEFRDSWPPVPIAPVPPAEMLKLDMPPLRDKVLSMLKLTKGGHLFLPAARWRIFVFCFKWNRSRESIRRAFPCIRIRGRAGCLSSLLLCCTEVWPRTVLMQAHLSLFVYLILIGART</sequence>
<feature type="compositionally biased region" description="Basic and acidic residues" evidence="1">
    <location>
        <begin position="360"/>
        <end position="398"/>
    </location>
</feature>
<evidence type="ECO:0000256" key="1">
    <source>
        <dbReference type="SAM" id="MobiDB-lite"/>
    </source>
</evidence>
<feature type="region of interest" description="Disordered" evidence="1">
    <location>
        <begin position="616"/>
        <end position="640"/>
    </location>
</feature>
<comment type="caution">
    <text evidence="2">The sequence shown here is derived from an EMBL/GenBank/DDBJ whole genome shotgun (WGS) entry which is preliminary data.</text>
</comment>
<feature type="compositionally biased region" description="Low complexity" evidence="1">
    <location>
        <begin position="152"/>
        <end position="168"/>
    </location>
</feature>
<feature type="region of interest" description="Disordered" evidence="1">
    <location>
        <begin position="70"/>
        <end position="113"/>
    </location>
</feature>
<feature type="compositionally biased region" description="Low complexity" evidence="1">
    <location>
        <begin position="343"/>
        <end position="359"/>
    </location>
</feature>
<reference evidence="2" key="1">
    <citation type="submission" date="2023-10" db="EMBL/GenBank/DDBJ databases">
        <authorList>
            <person name="Chen Y."/>
            <person name="Shah S."/>
            <person name="Dougan E. K."/>
            <person name="Thang M."/>
            <person name="Chan C."/>
        </authorList>
    </citation>
    <scope>NUCLEOTIDE SEQUENCE [LARGE SCALE GENOMIC DNA]</scope>
</reference>
<feature type="compositionally biased region" description="Basic and acidic residues" evidence="1">
    <location>
        <begin position="170"/>
        <end position="182"/>
    </location>
</feature>
<feature type="region of interest" description="Disordered" evidence="1">
    <location>
        <begin position="302"/>
        <end position="398"/>
    </location>
</feature>
<feature type="region of interest" description="Disordered" evidence="1">
    <location>
        <begin position="1"/>
        <end position="58"/>
    </location>
</feature>
<organism evidence="2 3">
    <name type="scientific">Prorocentrum cordatum</name>
    <dbReference type="NCBI Taxonomy" id="2364126"/>
    <lineage>
        <taxon>Eukaryota</taxon>
        <taxon>Sar</taxon>
        <taxon>Alveolata</taxon>
        <taxon>Dinophyceae</taxon>
        <taxon>Prorocentrales</taxon>
        <taxon>Prorocentraceae</taxon>
        <taxon>Prorocentrum</taxon>
    </lineage>
</organism>
<feature type="compositionally biased region" description="Low complexity" evidence="1">
    <location>
        <begin position="16"/>
        <end position="30"/>
    </location>
</feature>
<dbReference type="Proteomes" id="UP001189429">
    <property type="component" value="Unassembled WGS sequence"/>
</dbReference>
<protein>
    <submittedName>
        <fullName evidence="2">Uncharacterized protein</fullName>
    </submittedName>
</protein>
<gene>
    <name evidence="2" type="ORF">PCOR1329_LOCUS65941</name>
</gene>
<evidence type="ECO:0000313" key="2">
    <source>
        <dbReference type="EMBL" id="CAK0883841.1"/>
    </source>
</evidence>
<feature type="compositionally biased region" description="Basic residues" evidence="1">
    <location>
        <begin position="206"/>
        <end position="216"/>
    </location>
</feature>
<dbReference type="EMBL" id="CAUYUJ010018471">
    <property type="protein sequence ID" value="CAK0883841.1"/>
    <property type="molecule type" value="Genomic_DNA"/>
</dbReference>
<keyword evidence="3" id="KW-1185">Reference proteome</keyword>